<evidence type="ECO:0000256" key="1">
    <source>
        <dbReference type="ARBA" id="ARBA00004141"/>
    </source>
</evidence>
<reference evidence="16" key="2">
    <citation type="submission" date="2025-09" db="UniProtKB">
        <authorList>
            <consortium name="Ensembl"/>
        </authorList>
    </citation>
    <scope>IDENTIFICATION</scope>
</reference>
<evidence type="ECO:0000256" key="14">
    <source>
        <dbReference type="SAM" id="Phobius"/>
    </source>
</evidence>
<dbReference type="InterPro" id="IPR013099">
    <property type="entry name" value="K_chnl_dom"/>
</dbReference>
<evidence type="ECO:0000256" key="7">
    <source>
        <dbReference type="ARBA" id="ARBA00022958"/>
    </source>
</evidence>
<evidence type="ECO:0000256" key="13">
    <source>
        <dbReference type="SAM" id="MobiDB-lite"/>
    </source>
</evidence>
<sequence length="319" mass="35723">MSCTGLLKSGLLSAVFFFYLLIGAFVFQSLEQGAEDAAKSTTHRHRLDFLDNYTCLTKDALDHLVNVIEDAVRKGINPLANKNENTRTNWDFSSSFFFSGTVVTTIGYGTIAPRTAGGQIFCVFYALFGIPLNVILLSHVSKKLSIWCKKLGTCLFSKGVKQKTAKILTIIFFLVAGIIVFMLIPPLVFTKTEGWNYREGIYYAFISLSTIGFGDYVVGYGKSRSFTGFRMFVCFWIIFGLAWLALLFNLITSLLEDTEKKIANDIQKKVKHKKALHETAEEPSPDGQAQETQEETKNFIMDKNTTSGKSDENYNTSEV</sequence>
<evidence type="ECO:0000259" key="15">
    <source>
        <dbReference type="Pfam" id="PF07885"/>
    </source>
</evidence>
<dbReference type="OrthoDB" id="297496at2759"/>
<keyword evidence="8 14" id="KW-1133">Transmembrane helix</keyword>
<feature type="transmembrane region" description="Helical" evidence="14">
    <location>
        <begin position="117"/>
        <end position="140"/>
    </location>
</feature>
<evidence type="ECO:0000256" key="8">
    <source>
        <dbReference type="ARBA" id="ARBA00022989"/>
    </source>
</evidence>
<name>A0A8C5MZJ3_9ANUR</name>
<feature type="region of interest" description="Disordered" evidence="13">
    <location>
        <begin position="274"/>
        <end position="319"/>
    </location>
</feature>
<protein>
    <recommendedName>
        <fullName evidence="15">Potassium channel domain-containing protein</fullName>
    </recommendedName>
</protein>
<dbReference type="Ensembl" id="ENSLLET00000020146.1">
    <property type="protein sequence ID" value="ENSLLEP00000019381.1"/>
    <property type="gene ID" value="ENSLLEG00000012279.1"/>
</dbReference>
<dbReference type="PANTHER" id="PTHR11003:SF350">
    <property type="entry name" value="POTASSIUM CHANNEL DOMAIN-CONTAINING PROTEIN"/>
    <property type="match status" value="1"/>
</dbReference>
<dbReference type="PANTHER" id="PTHR11003">
    <property type="entry name" value="POTASSIUM CHANNEL, SUBFAMILY K"/>
    <property type="match status" value="1"/>
</dbReference>
<evidence type="ECO:0000256" key="6">
    <source>
        <dbReference type="ARBA" id="ARBA00022826"/>
    </source>
</evidence>
<keyword evidence="9 12" id="KW-0406">Ion transport</keyword>
<evidence type="ECO:0000256" key="10">
    <source>
        <dbReference type="ARBA" id="ARBA00023136"/>
    </source>
</evidence>
<evidence type="ECO:0000256" key="3">
    <source>
        <dbReference type="ARBA" id="ARBA00022448"/>
    </source>
</evidence>
<dbReference type="FunFam" id="1.10.287.70:FF:000110">
    <property type="entry name" value="Potassium channel subfamily K member"/>
    <property type="match status" value="1"/>
</dbReference>
<dbReference type="Pfam" id="PF07885">
    <property type="entry name" value="Ion_trans_2"/>
    <property type="match status" value="2"/>
</dbReference>
<dbReference type="SUPFAM" id="SSF81324">
    <property type="entry name" value="Voltage-gated potassium channels"/>
    <property type="match status" value="2"/>
</dbReference>
<evidence type="ECO:0000256" key="2">
    <source>
        <dbReference type="ARBA" id="ARBA00006666"/>
    </source>
</evidence>
<comment type="subcellular location">
    <subcellularLocation>
        <location evidence="1">Membrane</location>
        <topology evidence="1">Multi-pass membrane protein</topology>
    </subcellularLocation>
</comment>
<evidence type="ECO:0000256" key="9">
    <source>
        <dbReference type="ARBA" id="ARBA00023065"/>
    </source>
</evidence>
<reference evidence="16" key="1">
    <citation type="submission" date="2025-08" db="UniProtKB">
        <authorList>
            <consortium name="Ensembl"/>
        </authorList>
    </citation>
    <scope>IDENTIFICATION</scope>
</reference>
<dbReference type="PRINTS" id="PR01333">
    <property type="entry name" value="2POREKCHANEL"/>
</dbReference>
<dbReference type="GO" id="GO:0030322">
    <property type="term" value="P:stabilization of membrane potential"/>
    <property type="evidence" value="ECO:0007669"/>
    <property type="project" value="TreeGrafter"/>
</dbReference>
<comment type="similarity">
    <text evidence="2 12">Belongs to the two pore domain potassium channel (TC 1.A.1.8) family.</text>
</comment>
<dbReference type="GO" id="GO:0022841">
    <property type="term" value="F:potassium ion leak channel activity"/>
    <property type="evidence" value="ECO:0007669"/>
    <property type="project" value="TreeGrafter"/>
</dbReference>
<keyword evidence="3 12" id="KW-0813">Transport</keyword>
<feature type="transmembrane region" description="Helical" evidence="14">
    <location>
        <begin position="92"/>
        <end position="111"/>
    </location>
</feature>
<feature type="domain" description="Potassium channel" evidence="15">
    <location>
        <begin position="86"/>
        <end position="144"/>
    </location>
</feature>
<organism evidence="16 17">
    <name type="scientific">Leptobrachium leishanense</name>
    <name type="common">Leishan spiny toad</name>
    <dbReference type="NCBI Taxonomy" id="445787"/>
    <lineage>
        <taxon>Eukaryota</taxon>
        <taxon>Metazoa</taxon>
        <taxon>Chordata</taxon>
        <taxon>Craniata</taxon>
        <taxon>Vertebrata</taxon>
        <taxon>Euteleostomi</taxon>
        <taxon>Amphibia</taxon>
        <taxon>Batrachia</taxon>
        <taxon>Anura</taxon>
        <taxon>Pelobatoidea</taxon>
        <taxon>Megophryidae</taxon>
        <taxon>Leptobrachium</taxon>
    </lineage>
</organism>
<dbReference type="Gene3D" id="1.10.287.70">
    <property type="match status" value="1"/>
</dbReference>
<dbReference type="AlphaFoldDB" id="A0A8C5MZJ3"/>
<feature type="transmembrane region" description="Helical" evidence="14">
    <location>
        <begin position="201"/>
        <end position="219"/>
    </location>
</feature>
<keyword evidence="10 14" id="KW-0472">Membrane</keyword>
<keyword evidence="4" id="KW-0633">Potassium transport</keyword>
<feature type="transmembrane region" description="Helical" evidence="14">
    <location>
        <begin position="231"/>
        <end position="251"/>
    </location>
</feature>
<feature type="domain" description="Potassium channel" evidence="15">
    <location>
        <begin position="169"/>
        <end position="256"/>
    </location>
</feature>
<dbReference type="GeneTree" id="ENSGT00940000164048"/>
<dbReference type="Proteomes" id="UP000694569">
    <property type="component" value="Unplaced"/>
</dbReference>
<dbReference type="InterPro" id="IPR003092">
    <property type="entry name" value="2pore_dom_K_chnl_TASK"/>
</dbReference>
<keyword evidence="17" id="KW-1185">Reference proteome</keyword>
<feature type="transmembrane region" description="Helical" evidence="14">
    <location>
        <begin position="167"/>
        <end position="189"/>
    </location>
</feature>
<dbReference type="InterPro" id="IPR003280">
    <property type="entry name" value="2pore_dom_K_chnl"/>
</dbReference>
<evidence type="ECO:0000256" key="5">
    <source>
        <dbReference type="ARBA" id="ARBA00022692"/>
    </source>
</evidence>
<feature type="compositionally biased region" description="Polar residues" evidence="13">
    <location>
        <begin position="303"/>
        <end position="319"/>
    </location>
</feature>
<keyword evidence="5 12" id="KW-0812">Transmembrane</keyword>
<evidence type="ECO:0000313" key="17">
    <source>
        <dbReference type="Proteomes" id="UP000694569"/>
    </source>
</evidence>
<evidence type="ECO:0000313" key="16">
    <source>
        <dbReference type="Ensembl" id="ENSLLEP00000019381.1"/>
    </source>
</evidence>
<evidence type="ECO:0000256" key="4">
    <source>
        <dbReference type="ARBA" id="ARBA00022538"/>
    </source>
</evidence>
<accession>A0A8C5MZJ3</accession>
<keyword evidence="7" id="KW-0630">Potassium</keyword>
<keyword evidence="11 12" id="KW-0407">Ion channel</keyword>
<proteinExistence type="inferred from homology"/>
<evidence type="ECO:0000256" key="12">
    <source>
        <dbReference type="RuleBase" id="RU003857"/>
    </source>
</evidence>
<evidence type="ECO:0000256" key="11">
    <source>
        <dbReference type="ARBA" id="ARBA00023303"/>
    </source>
</evidence>
<dbReference type="GO" id="GO:0005886">
    <property type="term" value="C:plasma membrane"/>
    <property type="evidence" value="ECO:0007669"/>
    <property type="project" value="TreeGrafter"/>
</dbReference>
<feature type="transmembrane region" description="Helical" evidence="14">
    <location>
        <begin position="6"/>
        <end position="27"/>
    </location>
</feature>
<keyword evidence="6" id="KW-0631">Potassium channel</keyword>
<dbReference type="GO" id="GO:0015271">
    <property type="term" value="F:outward rectifier potassium channel activity"/>
    <property type="evidence" value="ECO:0007669"/>
    <property type="project" value="TreeGrafter"/>
</dbReference>
<dbReference type="PRINTS" id="PR01095">
    <property type="entry name" value="TASKCHANNEL"/>
</dbReference>